<feature type="signal peptide" evidence="3">
    <location>
        <begin position="1"/>
        <end position="25"/>
    </location>
</feature>
<evidence type="ECO:0000256" key="1">
    <source>
        <dbReference type="ARBA" id="ARBA00004442"/>
    </source>
</evidence>
<dbReference type="InterPro" id="IPR027385">
    <property type="entry name" value="Beta-barrel_OMP"/>
</dbReference>
<name>A0ABY6MV27_9BURK</name>
<reference evidence="5" key="1">
    <citation type="submission" date="2022-10" db="EMBL/GenBank/DDBJ databases">
        <title>Complete genome sequence of Schlegelella aquatica LMG 23380.</title>
        <authorList>
            <person name="Musilova J."/>
            <person name="Kourilova X."/>
            <person name="Bezdicek M."/>
            <person name="Hermankova K."/>
            <person name="Obruca S."/>
            <person name="Sedlar K."/>
        </authorList>
    </citation>
    <scope>NUCLEOTIDE SEQUENCE</scope>
    <source>
        <strain evidence="5">LMG 23380</strain>
    </source>
</reference>
<accession>A0ABY6MV27</accession>
<dbReference type="RefSeq" id="WP_264893625.1">
    <property type="nucleotide sequence ID" value="NZ_CP110257.1"/>
</dbReference>
<keyword evidence="6" id="KW-1185">Reference proteome</keyword>
<dbReference type="EMBL" id="CP110257">
    <property type="protein sequence ID" value="UZD55872.1"/>
    <property type="molecule type" value="Genomic_DNA"/>
</dbReference>
<proteinExistence type="predicted"/>
<protein>
    <submittedName>
        <fullName evidence="5">Outer membrane beta-barrel protein</fullName>
    </submittedName>
</protein>
<gene>
    <name evidence="5" type="ORF">OMP39_04645</name>
</gene>
<evidence type="ECO:0000313" key="6">
    <source>
        <dbReference type="Proteomes" id="UP001163266"/>
    </source>
</evidence>
<sequence>MKRFRPMWRTLALAACTAAAFGAHAQQGSGMRAGGTSWIPYTTNGYFGVNVGQSDYGGPCTPGFDCDRRDWAGKIYVGGMFSPYFGVEVGYAYLGESDRHGGSLRAQGLNLSLVGNVPVGQAVDVFGKVGTTYGWTDSSAAFGTGVRTGSENEFGLSYGAGVAFNITRNWAAVLEWDRTRYRFADGRENVDMYSAGVRYRF</sequence>
<comment type="subcellular location">
    <subcellularLocation>
        <location evidence="1">Cell outer membrane</location>
    </subcellularLocation>
</comment>
<evidence type="ECO:0000256" key="3">
    <source>
        <dbReference type="SAM" id="SignalP"/>
    </source>
</evidence>
<dbReference type="Proteomes" id="UP001163266">
    <property type="component" value="Chromosome"/>
</dbReference>
<dbReference type="Gene3D" id="2.40.160.20">
    <property type="match status" value="1"/>
</dbReference>
<feature type="domain" description="Outer membrane protein beta-barrel" evidence="4">
    <location>
        <begin position="11"/>
        <end position="201"/>
    </location>
</feature>
<evidence type="ECO:0000259" key="4">
    <source>
        <dbReference type="Pfam" id="PF13505"/>
    </source>
</evidence>
<dbReference type="Pfam" id="PF13505">
    <property type="entry name" value="OMP_b-brl"/>
    <property type="match status" value="1"/>
</dbReference>
<dbReference type="InterPro" id="IPR011250">
    <property type="entry name" value="OMP/PagP_B-barrel"/>
</dbReference>
<organism evidence="5 6">
    <name type="scientific">Caldimonas aquatica</name>
    <dbReference type="NCBI Taxonomy" id="376175"/>
    <lineage>
        <taxon>Bacteria</taxon>
        <taxon>Pseudomonadati</taxon>
        <taxon>Pseudomonadota</taxon>
        <taxon>Betaproteobacteria</taxon>
        <taxon>Burkholderiales</taxon>
        <taxon>Sphaerotilaceae</taxon>
        <taxon>Caldimonas</taxon>
    </lineage>
</organism>
<evidence type="ECO:0000313" key="5">
    <source>
        <dbReference type="EMBL" id="UZD55872.1"/>
    </source>
</evidence>
<evidence type="ECO:0000256" key="2">
    <source>
        <dbReference type="ARBA" id="ARBA00022729"/>
    </source>
</evidence>
<keyword evidence="2 3" id="KW-0732">Signal</keyword>
<feature type="chain" id="PRO_5045779489" evidence="3">
    <location>
        <begin position="26"/>
        <end position="201"/>
    </location>
</feature>
<dbReference type="SUPFAM" id="SSF56925">
    <property type="entry name" value="OMPA-like"/>
    <property type="match status" value="1"/>
</dbReference>